<gene>
    <name evidence="3" type="ORF">SSX86_026233</name>
</gene>
<proteinExistence type="predicted"/>
<keyword evidence="2" id="KW-0677">Repeat</keyword>
<sequence>MATQRLTDYELKRLENIKRNEDLLASLNIKSKLFDLSVSAKRHRAEAAEVSRKTKPRSEAPIVVRKSLRQRGKAPDCAGLKDDGDNKCRVRASIDLGSMKSAPDQNIARVVPSRIHSVKFFPSEDLRMVIVGNRYGNLGFWNVDDSDGGGVYMCHPHPATISAILIHPFSLNKIGVLSGPNFEDEFIIDHYNDSRGVWGWDDSYIFVGSINRGVDVISTQQKRLVTTLESPYLTAILTHFDPHPFNPGMLAGATGGGQVYIWSYERRNGH</sequence>
<evidence type="ECO:0000313" key="4">
    <source>
        <dbReference type="Proteomes" id="UP001408789"/>
    </source>
</evidence>
<comment type="caution">
    <text evidence="3">The sequence shown here is derived from an EMBL/GenBank/DDBJ whole genome shotgun (WGS) entry which is preliminary data.</text>
</comment>
<dbReference type="PANTHER" id="PTHR14773">
    <property type="entry name" value="WD REPEAT-CONTAINING PROTEIN 76"/>
    <property type="match status" value="1"/>
</dbReference>
<evidence type="ECO:0000256" key="2">
    <source>
        <dbReference type="ARBA" id="ARBA00022737"/>
    </source>
</evidence>
<keyword evidence="1" id="KW-0853">WD repeat</keyword>
<dbReference type="InterPro" id="IPR036322">
    <property type="entry name" value="WD40_repeat_dom_sf"/>
</dbReference>
<reference evidence="3 4" key="1">
    <citation type="submission" date="2024-04" db="EMBL/GenBank/DDBJ databases">
        <title>The reference genome of an endangered Asteraceae, Deinandra increscens subsp. villosa, native to the Central Coast of California.</title>
        <authorList>
            <person name="Guilliams M."/>
            <person name="Hasenstab-Lehman K."/>
            <person name="Meyer R."/>
            <person name="Mcevoy S."/>
        </authorList>
    </citation>
    <scope>NUCLEOTIDE SEQUENCE [LARGE SCALE GENOMIC DNA]</scope>
    <source>
        <tissue evidence="3">Leaf</tissue>
    </source>
</reference>
<evidence type="ECO:0000256" key="1">
    <source>
        <dbReference type="ARBA" id="ARBA00022574"/>
    </source>
</evidence>
<dbReference type="SUPFAM" id="SSF50978">
    <property type="entry name" value="WD40 repeat-like"/>
    <property type="match status" value="1"/>
</dbReference>
<keyword evidence="4" id="KW-1185">Reference proteome</keyword>
<dbReference type="PANTHER" id="PTHR14773:SF0">
    <property type="entry name" value="WD REPEAT-CONTAINING PROTEIN 76"/>
    <property type="match status" value="1"/>
</dbReference>
<dbReference type="Gene3D" id="2.130.10.10">
    <property type="entry name" value="YVTN repeat-like/Quinoprotein amine dehydrogenase"/>
    <property type="match status" value="1"/>
</dbReference>
<evidence type="ECO:0008006" key="5">
    <source>
        <dbReference type="Google" id="ProtNLM"/>
    </source>
</evidence>
<dbReference type="AlphaFoldDB" id="A0AAP0CEH8"/>
<organism evidence="3 4">
    <name type="scientific">Deinandra increscens subsp. villosa</name>
    <dbReference type="NCBI Taxonomy" id="3103831"/>
    <lineage>
        <taxon>Eukaryota</taxon>
        <taxon>Viridiplantae</taxon>
        <taxon>Streptophyta</taxon>
        <taxon>Embryophyta</taxon>
        <taxon>Tracheophyta</taxon>
        <taxon>Spermatophyta</taxon>
        <taxon>Magnoliopsida</taxon>
        <taxon>eudicotyledons</taxon>
        <taxon>Gunneridae</taxon>
        <taxon>Pentapetalae</taxon>
        <taxon>asterids</taxon>
        <taxon>campanulids</taxon>
        <taxon>Asterales</taxon>
        <taxon>Asteraceae</taxon>
        <taxon>Asteroideae</taxon>
        <taxon>Heliantheae alliance</taxon>
        <taxon>Madieae</taxon>
        <taxon>Madiinae</taxon>
        <taxon>Deinandra</taxon>
    </lineage>
</organism>
<name>A0AAP0CEH8_9ASTR</name>
<accession>A0AAP0CEH8</accession>
<dbReference type="InterPro" id="IPR015943">
    <property type="entry name" value="WD40/YVTN_repeat-like_dom_sf"/>
</dbReference>
<evidence type="ECO:0000313" key="3">
    <source>
        <dbReference type="EMBL" id="KAK9055151.1"/>
    </source>
</evidence>
<dbReference type="EMBL" id="JBCNJP010000025">
    <property type="protein sequence ID" value="KAK9055151.1"/>
    <property type="molecule type" value="Genomic_DNA"/>
</dbReference>
<protein>
    <recommendedName>
        <fullName evidence="5">WD repeat-containing protein 76</fullName>
    </recommendedName>
</protein>
<dbReference type="GO" id="GO:0005634">
    <property type="term" value="C:nucleus"/>
    <property type="evidence" value="ECO:0007669"/>
    <property type="project" value="TreeGrafter"/>
</dbReference>
<dbReference type="InterPro" id="IPR050853">
    <property type="entry name" value="WD_repeat_DNA-damage-binding"/>
</dbReference>
<dbReference type="Proteomes" id="UP001408789">
    <property type="component" value="Unassembled WGS sequence"/>
</dbReference>
<dbReference type="GO" id="GO:0003677">
    <property type="term" value="F:DNA binding"/>
    <property type="evidence" value="ECO:0007669"/>
    <property type="project" value="TreeGrafter"/>
</dbReference>
<dbReference type="GO" id="GO:2000001">
    <property type="term" value="P:regulation of DNA damage checkpoint"/>
    <property type="evidence" value="ECO:0007669"/>
    <property type="project" value="TreeGrafter"/>
</dbReference>